<feature type="binding site" description="covalent" evidence="16">
    <location>
        <position position="209"/>
    </location>
    <ligand>
        <name>heme c</name>
        <dbReference type="ChEBI" id="CHEBI:61717"/>
        <label>2</label>
    </ligand>
</feature>
<evidence type="ECO:0000256" key="1">
    <source>
        <dbReference type="ARBA" id="ARBA00004418"/>
    </source>
</evidence>
<protein>
    <recommendedName>
        <fullName evidence="14">SoxAX cytochrome complex subunit A</fullName>
        <ecNumber evidence="14">2.8.5.2</ecNumber>
    </recommendedName>
    <alternativeName>
        <fullName evidence="14">Protein SoxA</fullName>
    </alternativeName>
    <alternativeName>
        <fullName evidence="14">Sulfur oxidizing protein A</fullName>
    </alternativeName>
    <alternativeName>
        <fullName evidence="14">Thiosulfate-oxidizing multienzyme system protein SoxA</fullName>
    </alternativeName>
</protein>
<keyword evidence="3 14" id="KW-0813">Transport</keyword>
<feature type="binding site" evidence="16">
    <location>
        <position position="247"/>
    </location>
    <ligand>
        <name>substrate</name>
    </ligand>
</feature>
<comment type="cofactor">
    <cofactor evidence="14">
        <name>heme c</name>
        <dbReference type="ChEBI" id="CHEBI:61717"/>
    </cofactor>
    <text evidence="14">Binds 2 heme groups per subunit.</text>
</comment>
<dbReference type="InterPro" id="IPR025710">
    <property type="entry name" value="SoxA"/>
</dbReference>
<feature type="chain" id="PRO_5013201567" description="SoxAX cytochrome complex subunit A" evidence="18">
    <location>
        <begin position="27"/>
        <end position="290"/>
    </location>
</feature>
<dbReference type="InterPro" id="IPR009056">
    <property type="entry name" value="Cyt_c-like_dom"/>
</dbReference>
<dbReference type="Proteomes" id="UP000323956">
    <property type="component" value="Unassembled WGS sequence"/>
</dbReference>
<evidence type="ECO:0000256" key="2">
    <source>
        <dbReference type="ARBA" id="ARBA00011530"/>
    </source>
</evidence>
<keyword evidence="10 14" id="KW-0408">Iron</keyword>
<evidence type="ECO:0000256" key="3">
    <source>
        <dbReference type="ARBA" id="ARBA00022448"/>
    </source>
</evidence>
<reference evidence="20 21" key="1">
    <citation type="submission" date="2017-01" db="EMBL/GenBank/DDBJ databases">
        <authorList>
            <person name="Varghese N."/>
            <person name="Submissions S."/>
        </authorList>
    </citation>
    <scope>NUCLEOTIDE SEQUENCE [LARGE SCALE GENOMIC DNA]</scope>
    <source>
        <strain evidence="20 21">ATCC 700171</strain>
    </source>
</reference>
<organism evidence="20 21">
    <name type="scientific">Paracoccus thiocyanatus</name>
    <dbReference type="NCBI Taxonomy" id="34006"/>
    <lineage>
        <taxon>Bacteria</taxon>
        <taxon>Pseudomonadati</taxon>
        <taxon>Pseudomonadota</taxon>
        <taxon>Alphaproteobacteria</taxon>
        <taxon>Rhodobacterales</taxon>
        <taxon>Paracoccaceae</taxon>
        <taxon>Paracoccus</taxon>
    </lineage>
</organism>
<dbReference type="GO" id="GO:0046872">
    <property type="term" value="F:metal ion binding"/>
    <property type="evidence" value="ECO:0007669"/>
    <property type="project" value="UniProtKB-KW"/>
</dbReference>
<gene>
    <name evidence="20" type="ORF">SAMN05421641_11464</name>
</gene>
<evidence type="ECO:0000259" key="19">
    <source>
        <dbReference type="PROSITE" id="PS51007"/>
    </source>
</evidence>
<accession>A0A1N6VPQ6</accession>
<keyword evidence="6 14" id="KW-0479">Metal-binding</keyword>
<dbReference type="GO" id="GO:0046982">
    <property type="term" value="F:protein heterodimerization activity"/>
    <property type="evidence" value="ECO:0007669"/>
    <property type="project" value="UniProtKB-ARBA"/>
</dbReference>
<dbReference type="GO" id="GO:0020037">
    <property type="term" value="F:heme binding"/>
    <property type="evidence" value="ECO:0007669"/>
    <property type="project" value="InterPro"/>
</dbReference>
<dbReference type="RefSeq" id="WP_149765973.1">
    <property type="nucleotide sequence ID" value="NZ_FTMK01000014.1"/>
</dbReference>
<evidence type="ECO:0000256" key="11">
    <source>
        <dbReference type="ARBA" id="ARBA00025746"/>
    </source>
</evidence>
<evidence type="ECO:0000256" key="8">
    <source>
        <dbReference type="ARBA" id="ARBA00022764"/>
    </source>
</evidence>
<evidence type="ECO:0000313" key="21">
    <source>
        <dbReference type="Proteomes" id="UP000323956"/>
    </source>
</evidence>
<feature type="signal peptide" evidence="18">
    <location>
        <begin position="1"/>
        <end position="26"/>
    </location>
</feature>
<feature type="binding site" description="axial binding residue" evidence="17">
    <location>
        <position position="210"/>
    </location>
    <ligand>
        <name>heme c</name>
        <dbReference type="ChEBI" id="CHEBI:61717"/>
        <label>2</label>
    </ligand>
    <ligandPart>
        <name>Fe</name>
        <dbReference type="ChEBI" id="CHEBI:18248"/>
    </ligandPart>
</feature>
<dbReference type="GO" id="GO:0019417">
    <property type="term" value="P:sulfur oxidation"/>
    <property type="evidence" value="ECO:0007669"/>
    <property type="project" value="InterPro"/>
</dbReference>
<evidence type="ECO:0000256" key="15">
    <source>
        <dbReference type="PIRSR" id="PIRSR038455-1"/>
    </source>
</evidence>
<comment type="cofactor">
    <cofactor evidence="16">
        <name>heme</name>
        <dbReference type="ChEBI" id="CHEBI:30413"/>
    </cofactor>
    <text evidence="16">Binds 2 heme groups per subunit.</text>
</comment>
<dbReference type="Gene3D" id="1.10.760.10">
    <property type="entry name" value="Cytochrome c-like domain"/>
    <property type="match status" value="2"/>
</dbReference>
<dbReference type="AlphaFoldDB" id="A0A1N6VPQ6"/>
<comment type="catalytic activity">
    <reaction evidence="13 14">
        <text>S-sulfanyl-L-cysteinyl-[SoxY protein] + thiosulfate + 2 Fe(III)-[cytochrome c] = S-(2-sulfodisulfanyl)-L-cysteinyl-[SoxY protein] + 2 Fe(II)-[cytochrome c] + 2 H(+)</text>
        <dbReference type="Rhea" id="RHEA:51224"/>
        <dbReference type="Rhea" id="RHEA-COMP:10350"/>
        <dbReference type="Rhea" id="RHEA-COMP:14399"/>
        <dbReference type="Rhea" id="RHEA-COMP:14689"/>
        <dbReference type="Rhea" id="RHEA-COMP:14690"/>
        <dbReference type="ChEBI" id="CHEBI:15378"/>
        <dbReference type="ChEBI" id="CHEBI:29033"/>
        <dbReference type="ChEBI" id="CHEBI:29034"/>
        <dbReference type="ChEBI" id="CHEBI:33542"/>
        <dbReference type="ChEBI" id="CHEBI:61963"/>
        <dbReference type="ChEBI" id="CHEBI:140664"/>
        <dbReference type="EC" id="2.8.5.2"/>
    </reaction>
</comment>
<feature type="active site" description="Cysteine persulfide intermediate" evidence="15">
    <location>
        <position position="251"/>
    </location>
</feature>
<comment type="subcellular location">
    <subcellularLocation>
        <location evidence="1 14">Periplasm</location>
    </subcellularLocation>
</comment>
<feature type="binding site" description="axial binding residue" evidence="17">
    <location>
        <position position="251"/>
    </location>
    <ligand>
        <name>heme c</name>
        <dbReference type="ChEBI" id="CHEBI:61717"/>
        <label>2</label>
    </ligand>
    <ligandPart>
        <name>Fe</name>
        <dbReference type="ChEBI" id="CHEBI:18248"/>
    </ligandPart>
</feature>
<dbReference type="NCBIfam" id="TIGR04484">
    <property type="entry name" value="thiosulf_SoxA"/>
    <property type="match status" value="1"/>
</dbReference>
<feature type="binding site" description="covalent" evidence="16">
    <location>
        <position position="109"/>
    </location>
    <ligand>
        <name>heme c</name>
        <dbReference type="ChEBI" id="CHEBI:61717"/>
        <label>1</label>
    </ligand>
</feature>
<feature type="binding site" description="axial binding residue" evidence="17">
    <location>
        <position position="143"/>
    </location>
    <ligand>
        <name>heme c</name>
        <dbReference type="ChEBI" id="CHEBI:61717"/>
        <label>1</label>
    </ligand>
    <ligandPart>
        <name>Fe</name>
        <dbReference type="ChEBI" id="CHEBI:18248"/>
    </ligandPart>
</feature>
<feature type="binding site" description="covalent" evidence="16">
    <location>
        <position position="106"/>
    </location>
    <ligand>
        <name>heme c</name>
        <dbReference type="ChEBI" id="CHEBI:61717"/>
        <label>1</label>
    </ligand>
</feature>
<dbReference type="GO" id="GO:0042597">
    <property type="term" value="C:periplasmic space"/>
    <property type="evidence" value="ECO:0007669"/>
    <property type="project" value="UniProtKB-SubCell"/>
</dbReference>
<keyword evidence="5 14" id="KW-0808">Transferase</keyword>
<dbReference type="Pfam" id="PF21342">
    <property type="entry name" value="SoxA-TsdA_cyt-c"/>
    <property type="match status" value="2"/>
</dbReference>
<sequence>MPRYTKTKGILAATALSLALAGAVHADPAEDELVIEGEDGSVEIVTKTAPPAFLADTFDAIYSGWLFRDDTTRDLERDDFDNPAMVFVDRGIDKWNAAMGTGGESCASCHEGPESMAGLRAVLPRVDENTGKLMIMEDYINACVTDRMGLEKWGTTSADMKDMLSLISLQSRGLAMNVKIDGPAAHYWEQGKEIYYTRFGQLEMSCANCHEDNTGLMIRSDHLSQGQINGFPTYRLKDAGMVSAQQRFVGCVRDTRAETFKAGSDEFKALELYVASRGNGLSVEGVSVRH</sequence>
<dbReference type="OrthoDB" id="7916986at2"/>
<evidence type="ECO:0000313" key="20">
    <source>
        <dbReference type="EMBL" id="SIQ79789.1"/>
    </source>
</evidence>
<feature type="binding site" description="axial binding residue" evidence="17">
    <location>
        <position position="110"/>
    </location>
    <ligand>
        <name>heme c</name>
        <dbReference type="ChEBI" id="CHEBI:61717"/>
        <label>1</label>
    </ligand>
    <ligandPart>
        <name>Fe</name>
        <dbReference type="ChEBI" id="CHEBI:18248"/>
    </ligandPart>
</feature>
<dbReference type="GO" id="GO:0016669">
    <property type="term" value="F:oxidoreductase activity, acting on a sulfur group of donors, cytochrome as acceptor"/>
    <property type="evidence" value="ECO:0007669"/>
    <property type="project" value="InterPro"/>
</dbReference>
<evidence type="ECO:0000256" key="6">
    <source>
        <dbReference type="ARBA" id="ARBA00022723"/>
    </source>
</evidence>
<evidence type="ECO:0000256" key="16">
    <source>
        <dbReference type="PIRSR" id="PIRSR038455-2"/>
    </source>
</evidence>
<evidence type="ECO:0000256" key="18">
    <source>
        <dbReference type="SAM" id="SignalP"/>
    </source>
</evidence>
<evidence type="ECO:0000256" key="14">
    <source>
        <dbReference type="PIRNR" id="PIRNR038455"/>
    </source>
</evidence>
<dbReference type="GO" id="GO:0009055">
    <property type="term" value="F:electron transfer activity"/>
    <property type="evidence" value="ECO:0007669"/>
    <property type="project" value="InterPro"/>
</dbReference>
<proteinExistence type="inferred from homology"/>
<evidence type="ECO:0000256" key="7">
    <source>
        <dbReference type="ARBA" id="ARBA00022729"/>
    </source>
</evidence>
<evidence type="ECO:0000256" key="17">
    <source>
        <dbReference type="PIRSR" id="PIRSR038455-3"/>
    </source>
</evidence>
<keyword evidence="9 14" id="KW-0249">Electron transport</keyword>
<keyword evidence="7 18" id="KW-0732">Signal</keyword>
<dbReference type="GO" id="GO:0070069">
    <property type="term" value="C:cytochrome complex"/>
    <property type="evidence" value="ECO:0007669"/>
    <property type="project" value="InterPro"/>
</dbReference>
<dbReference type="InterPro" id="IPR036909">
    <property type="entry name" value="Cyt_c-like_dom_sf"/>
</dbReference>
<dbReference type="GO" id="GO:0004792">
    <property type="term" value="F:thiosulfate-cyanide sulfurtransferase activity"/>
    <property type="evidence" value="ECO:0007669"/>
    <property type="project" value="UniProtKB-ARBA"/>
</dbReference>
<name>A0A1N6VPQ6_9RHOB</name>
<feature type="binding site" description="covalent" evidence="16">
    <location>
        <position position="206"/>
    </location>
    <ligand>
        <name>heme c</name>
        <dbReference type="ChEBI" id="CHEBI:61717"/>
        <label>2</label>
    </ligand>
</feature>
<evidence type="ECO:0000256" key="5">
    <source>
        <dbReference type="ARBA" id="ARBA00022679"/>
    </source>
</evidence>
<comment type="function">
    <text evidence="14">C-type diheme cytochrome, which is part of the SoxAX cytochrome complex involved in sulfur oxidation. The SoxAX complex catalyzes the formation of a heterodisulfide bond between the conserved cysteine residue on a sulfur carrier SoxYZ complex subunit SoxY and thiosulfate or other inorganic sulfur substrates. This leads to the liberation of two electrons, which may be transferred from the SoxAX complex to another cytochrome c that then channels them into the respiratory electron transport chain. Some electrons may be used for reductive CO(2) fixation.</text>
</comment>
<evidence type="ECO:0000256" key="10">
    <source>
        <dbReference type="ARBA" id="ARBA00023004"/>
    </source>
</evidence>
<dbReference type="FunFam" id="1.10.760.10:FF:000030">
    <property type="entry name" value="L-cysteine S-thiosulfotransferase subunit SoxA"/>
    <property type="match status" value="1"/>
</dbReference>
<evidence type="ECO:0000256" key="13">
    <source>
        <dbReference type="ARBA" id="ARBA00048423"/>
    </source>
</evidence>
<feature type="domain" description="Cytochrome c" evidence="19">
    <location>
        <begin position="78"/>
        <end position="171"/>
    </location>
</feature>
<dbReference type="EMBL" id="FTMK01000014">
    <property type="protein sequence ID" value="SIQ79789.1"/>
    <property type="molecule type" value="Genomic_DNA"/>
</dbReference>
<keyword evidence="8 14" id="KW-0574">Periplasm</keyword>
<dbReference type="SUPFAM" id="SSF46626">
    <property type="entry name" value="Cytochrome c"/>
    <property type="match status" value="2"/>
</dbReference>
<dbReference type="PIRSF" id="PIRSF038455">
    <property type="entry name" value="SoxA"/>
    <property type="match status" value="1"/>
</dbReference>
<dbReference type="EC" id="2.8.5.2" evidence="14"/>
<dbReference type="PROSITE" id="PS51007">
    <property type="entry name" value="CYTC"/>
    <property type="match status" value="1"/>
</dbReference>
<evidence type="ECO:0000256" key="9">
    <source>
        <dbReference type="ARBA" id="ARBA00022982"/>
    </source>
</evidence>
<comment type="similarity">
    <text evidence="11 14">Belongs to the SoxA family.</text>
</comment>
<evidence type="ECO:0000256" key="12">
    <source>
        <dbReference type="ARBA" id="ARBA00048077"/>
    </source>
</evidence>
<keyword evidence="4 14" id="KW-0349">Heme</keyword>
<comment type="catalytic activity">
    <reaction evidence="12 14">
        <text>L-cysteinyl-[SoxY protein] + thiosulfate + 2 Fe(III)-[cytochrome c] = S-sulfosulfanyl-L-cysteinyl-[SoxY protein] + 2 Fe(II)-[cytochrome c] + 2 H(+)</text>
        <dbReference type="Rhea" id="RHEA:56720"/>
        <dbReference type="Rhea" id="RHEA-COMP:10350"/>
        <dbReference type="Rhea" id="RHEA-COMP:14328"/>
        <dbReference type="Rhea" id="RHEA-COMP:14399"/>
        <dbReference type="Rhea" id="RHEA-COMP:14691"/>
        <dbReference type="ChEBI" id="CHEBI:15378"/>
        <dbReference type="ChEBI" id="CHEBI:29033"/>
        <dbReference type="ChEBI" id="CHEBI:29034"/>
        <dbReference type="ChEBI" id="CHEBI:29950"/>
        <dbReference type="ChEBI" id="CHEBI:33542"/>
        <dbReference type="ChEBI" id="CHEBI:139321"/>
        <dbReference type="EC" id="2.8.5.2"/>
    </reaction>
</comment>
<evidence type="ECO:0000256" key="4">
    <source>
        <dbReference type="ARBA" id="ARBA00022617"/>
    </source>
</evidence>
<comment type="subunit">
    <text evidence="2 14">Heterodimer of SoxA and SoxX.</text>
</comment>